<feature type="compositionally biased region" description="Basic residues" evidence="1">
    <location>
        <begin position="166"/>
        <end position="183"/>
    </location>
</feature>
<name>A0A1B0A552_GLOPL</name>
<feature type="compositionally biased region" description="Basic residues" evidence="1">
    <location>
        <begin position="192"/>
        <end position="208"/>
    </location>
</feature>
<dbReference type="GO" id="GO:0032968">
    <property type="term" value="P:positive regulation of transcription elongation by RNA polymerase II"/>
    <property type="evidence" value="ECO:0007669"/>
    <property type="project" value="TreeGrafter"/>
</dbReference>
<feature type="compositionally biased region" description="Basic residues" evidence="1">
    <location>
        <begin position="549"/>
        <end position="560"/>
    </location>
</feature>
<dbReference type="InterPro" id="IPR007149">
    <property type="entry name" value="Leo1"/>
</dbReference>
<accession>A0A1B0A552</accession>
<sequence length="680" mass="74885">MVSQNSDNESGSASESESGSSGSRSSSRSRSNSSQRGQTPGRVASSPGSHKSGSGSNRSNSGSPSGSDRSRSPSVSRSGSPRSSRSRSRSAASRHSANGHRSRSHSRSGTPQSNRSGSAGSRRSRRTSSRTPIESPKTNANGHPNEDSRSRSPNLQIDDRADSRSRSHSGSRSKSASLHKSRSRSGSVKSHSASRSRSHSKARSRSVSRSRSATPHSHSGSESRCDFGENTKKKRKTVLSGSDDGGEEENKKNKKARIFDSESENEADNSAAKIDAQDIFGDADDISLSEDEGEENKKKSISGSEHGSPKSRSSSRASKRSRSRSMSRSRSRSRSRSGERAEVQQREDEPEPIPETRIDVEIPRIVTDLGREIHFVKLPNFLSVETRPFDPETYEDEIDEEETMDEEGRQRIKLKVSNTIRWREYMNNSGKMIKESNARFVRWSDGSMSLHLGNEIFDVYRQPLHGDHNHMFIRQGTGLQGQAVFRTKLTFRPHSTESFTHKKMTMSLADRSQKVSGIKILTQVGKDPTADRLYNLKKEEEKLRQAMRNQHKPQVKKKKSGHETHSGVAHSYNHDEGSDEENAISLSAIKNKYKKTTAALPSNAENKASAIYSSDDDEGSDFEGRRSKKGADKTKVVKALRDSDSESEDGAEKLSQTERSESGDDYGDANKSSAAASEDE</sequence>
<dbReference type="STRING" id="7398.A0A1B0A552"/>
<feature type="region of interest" description="Disordered" evidence="1">
    <location>
        <begin position="544"/>
        <end position="579"/>
    </location>
</feature>
<dbReference type="GO" id="GO:0006368">
    <property type="term" value="P:transcription elongation by RNA polymerase II"/>
    <property type="evidence" value="ECO:0007669"/>
    <property type="project" value="InterPro"/>
</dbReference>
<feature type="compositionally biased region" description="Polar residues" evidence="1">
    <location>
        <begin position="670"/>
        <end position="680"/>
    </location>
</feature>
<dbReference type="GO" id="GO:0016593">
    <property type="term" value="C:Cdc73/Paf1 complex"/>
    <property type="evidence" value="ECO:0007669"/>
    <property type="project" value="InterPro"/>
</dbReference>
<dbReference type="Pfam" id="PF04004">
    <property type="entry name" value="Leo1"/>
    <property type="match status" value="1"/>
</dbReference>
<evidence type="ECO:0000256" key="1">
    <source>
        <dbReference type="SAM" id="MobiDB-lite"/>
    </source>
</evidence>
<dbReference type="VEuPathDB" id="VectorBase:GPAI034668"/>
<feature type="compositionally biased region" description="Basic and acidic residues" evidence="1">
    <location>
        <begin position="336"/>
        <end position="347"/>
    </location>
</feature>
<feature type="compositionally biased region" description="Basic residues" evidence="1">
    <location>
        <begin position="97"/>
        <end position="106"/>
    </location>
</feature>
<feature type="compositionally biased region" description="Basic residues" evidence="1">
    <location>
        <begin position="317"/>
        <end position="335"/>
    </location>
</feature>
<dbReference type="EnsemblMetazoa" id="GPAI034668-RA">
    <property type="protein sequence ID" value="GPAI034668-PA"/>
    <property type="gene ID" value="GPAI034668"/>
</dbReference>
<proteinExistence type="predicted"/>
<organism evidence="2 3">
    <name type="scientific">Glossina pallidipes</name>
    <name type="common">Tsetse fly</name>
    <dbReference type="NCBI Taxonomy" id="7398"/>
    <lineage>
        <taxon>Eukaryota</taxon>
        <taxon>Metazoa</taxon>
        <taxon>Ecdysozoa</taxon>
        <taxon>Arthropoda</taxon>
        <taxon>Hexapoda</taxon>
        <taxon>Insecta</taxon>
        <taxon>Pterygota</taxon>
        <taxon>Neoptera</taxon>
        <taxon>Endopterygota</taxon>
        <taxon>Diptera</taxon>
        <taxon>Brachycera</taxon>
        <taxon>Muscomorpha</taxon>
        <taxon>Hippoboscoidea</taxon>
        <taxon>Glossinidae</taxon>
        <taxon>Glossina</taxon>
    </lineage>
</organism>
<feature type="compositionally biased region" description="Basic and acidic residues" evidence="1">
    <location>
        <begin position="622"/>
        <end position="662"/>
    </location>
</feature>
<feature type="compositionally biased region" description="Low complexity" evidence="1">
    <location>
        <begin position="1"/>
        <end position="34"/>
    </location>
</feature>
<dbReference type="PANTHER" id="PTHR23146:SF0">
    <property type="entry name" value="RNA POLYMERASE-ASSOCIATED PROTEIN LEO1"/>
    <property type="match status" value="1"/>
</dbReference>
<feature type="compositionally biased region" description="Low complexity" evidence="1">
    <location>
        <begin position="45"/>
        <end position="96"/>
    </location>
</feature>
<feature type="region of interest" description="Disordered" evidence="1">
    <location>
        <begin position="1"/>
        <end position="356"/>
    </location>
</feature>
<dbReference type="PANTHER" id="PTHR23146">
    <property type="entry name" value="LEO1 PROTEIN"/>
    <property type="match status" value="1"/>
</dbReference>
<evidence type="ECO:0000313" key="2">
    <source>
        <dbReference type="EnsemblMetazoa" id="GPAI034668-PA"/>
    </source>
</evidence>
<dbReference type="Proteomes" id="UP000092445">
    <property type="component" value="Unassembled WGS sequence"/>
</dbReference>
<feature type="compositionally biased region" description="Basic and acidic residues" evidence="1">
    <location>
        <begin position="219"/>
        <end position="231"/>
    </location>
</feature>
<feature type="compositionally biased region" description="Acidic residues" evidence="1">
    <location>
        <begin position="281"/>
        <end position="294"/>
    </location>
</feature>
<dbReference type="GO" id="GO:1990269">
    <property type="term" value="F:RNA polymerase II C-terminal domain phosphoserine binding"/>
    <property type="evidence" value="ECO:0007669"/>
    <property type="project" value="TreeGrafter"/>
</dbReference>
<dbReference type="AlphaFoldDB" id="A0A1B0A552"/>
<feature type="region of interest" description="Disordered" evidence="1">
    <location>
        <begin position="610"/>
        <end position="680"/>
    </location>
</feature>
<reference evidence="3" key="1">
    <citation type="submission" date="2014-03" db="EMBL/GenBank/DDBJ databases">
        <authorList>
            <person name="Aksoy S."/>
            <person name="Warren W."/>
            <person name="Wilson R.K."/>
        </authorList>
    </citation>
    <scope>NUCLEOTIDE SEQUENCE [LARGE SCALE GENOMIC DNA]</scope>
    <source>
        <strain evidence="3">IAEA</strain>
    </source>
</reference>
<keyword evidence="3" id="KW-1185">Reference proteome</keyword>
<reference evidence="2" key="2">
    <citation type="submission" date="2020-05" db="UniProtKB">
        <authorList>
            <consortium name="EnsemblMetazoa"/>
        </authorList>
    </citation>
    <scope>IDENTIFICATION</scope>
    <source>
        <strain evidence="2">IAEA</strain>
    </source>
</reference>
<protein>
    <recommendedName>
        <fullName evidence="4">Another transcription unit protein</fullName>
    </recommendedName>
</protein>
<evidence type="ECO:0008006" key="4">
    <source>
        <dbReference type="Google" id="ProtNLM"/>
    </source>
</evidence>
<evidence type="ECO:0000313" key="3">
    <source>
        <dbReference type="Proteomes" id="UP000092445"/>
    </source>
</evidence>